<feature type="transmembrane region" description="Helical" evidence="1">
    <location>
        <begin position="171"/>
        <end position="190"/>
    </location>
</feature>
<dbReference type="Pfam" id="PF04854">
    <property type="entry name" value="DUF624"/>
    <property type="match status" value="1"/>
</dbReference>
<evidence type="ECO:0000313" key="3">
    <source>
        <dbReference type="Proteomes" id="UP000291289"/>
    </source>
</evidence>
<feature type="transmembrane region" description="Helical" evidence="1">
    <location>
        <begin position="101"/>
        <end position="120"/>
    </location>
</feature>
<feature type="transmembrane region" description="Helical" evidence="1">
    <location>
        <begin position="20"/>
        <end position="43"/>
    </location>
</feature>
<dbReference type="Proteomes" id="UP000291289">
    <property type="component" value="Unassembled WGS sequence"/>
</dbReference>
<dbReference type="AlphaFoldDB" id="A0A4R0QTL7"/>
<organism evidence="2 3">
    <name type="scientific">Alloscardovia theropitheci</name>
    <dbReference type="NCBI Taxonomy" id="2496842"/>
    <lineage>
        <taxon>Bacteria</taxon>
        <taxon>Bacillati</taxon>
        <taxon>Actinomycetota</taxon>
        <taxon>Actinomycetes</taxon>
        <taxon>Bifidobacteriales</taxon>
        <taxon>Bifidobacteriaceae</taxon>
        <taxon>Alloscardovia</taxon>
    </lineage>
</organism>
<keyword evidence="3" id="KW-1185">Reference proteome</keyword>
<accession>A0A4R0QTL7</accession>
<dbReference type="RefSeq" id="WP_131283262.1">
    <property type="nucleotide sequence ID" value="NZ_RXLP01000008.1"/>
</dbReference>
<dbReference type="InterPro" id="IPR006938">
    <property type="entry name" value="DUF624"/>
</dbReference>
<feature type="transmembrane region" description="Helical" evidence="1">
    <location>
        <begin position="75"/>
        <end position="95"/>
    </location>
</feature>
<proteinExistence type="predicted"/>
<keyword evidence="1" id="KW-1133">Transmembrane helix</keyword>
<evidence type="ECO:0000313" key="2">
    <source>
        <dbReference type="EMBL" id="TCD54635.1"/>
    </source>
</evidence>
<feature type="transmembrane region" description="Helical" evidence="1">
    <location>
        <begin position="132"/>
        <end position="165"/>
    </location>
</feature>
<comment type="caution">
    <text evidence="2">The sequence shown here is derived from an EMBL/GenBank/DDBJ whole genome shotgun (WGS) entry which is preliminary data.</text>
</comment>
<name>A0A4R0QTL7_9BIFI</name>
<evidence type="ECO:0000256" key="1">
    <source>
        <dbReference type="SAM" id="Phobius"/>
    </source>
</evidence>
<reference evidence="2 3" key="1">
    <citation type="submission" date="2018-12" db="EMBL/GenBank/DDBJ databases">
        <title>Alloscrdovia theropitheci sp. nov: a novel taxon from the feces of the bleeding-herat monkey (Theropithecus geleda).</title>
        <authorList>
            <person name="Modesto M."/>
        </authorList>
    </citation>
    <scope>NUCLEOTIDE SEQUENCE [LARGE SCALE GENOMIC DNA]</scope>
    <source>
        <strain evidence="2 3">GLDI4/2</strain>
    </source>
</reference>
<keyword evidence="1" id="KW-0812">Transmembrane</keyword>
<dbReference type="EMBL" id="RXLP01000008">
    <property type="protein sequence ID" value="TCD54635.1"/>
    <property type="molecule type" value="Genomic_DNA"/>
</dbReference>
<dbReference type="OrthoDB" id="7948871at2"/>
<sequence length="200" mass="22862">MNWLSPDSRFMQAWGNFTDGIIINILMILTSIPVITIGASLTAGNVTARKTLYGEGRGVLRNYFTALRENLRQSIVLWLPYMIVGIALGYMWFFVHIRELLIIQYGLSIVWVIGCEWTFATQARFENSIGRTLFNGLVFGVTHWTTTIVLVIIDAIFVGIIIATFMYMPRFLFLVIVIGYGSMLMLHVPLTERVFKKYYA</sequence>
<protein>
    <submittedName>
        <fullName evidence="2">DUF624 domain-containing protein</fullName>
    </submittedName>
</protein>
<keyword evidence="1" id="KW-0472">Membrane</keyword>
<gene>
    <name evidence="2" type="ORF">EJ419_02030</name>
</gene>